<proteinExistence type="predicted"/>
<dbReference type="Proteomes" id="UP001156694">
    <property type="component" value="Unassembled WGS sequence"/>
</dbReference>
<gene>
    <name evidence="1" type="ORF">GCM10007939_01860</name>
</gene>
<accession>A0ABQ5VRS0</accession>
<dbReference type="EMBL" id="BSNN01000002">
    <property type="protein sequence ID" value="GLQ33903.1"/>
    <property type="molecule type" value="Genomic_DNA"/>
</dbReference>
<protein>
    <recommendedName>
        <fullName evidence="3">TrbM protein</fullName>
    </recommendedName>
</protein>
<keyword evidence="2" id="KW-1185">Reference proteome</keyword>
<organism evidence="1 2">
    <name type="scientific">Amylibacter marinus</name>
    <dbReference type="NCBI Taxonomy" id="1475483"/>
    <lineage>
        <taxon>Bacteria</taxon>
        <taxon>Pseudomonadati</taxon>
        <taxon>Pseudomonadota</taxon>
        <taxon>Alphaproteobacteria</taxon>
        <taxon>Rhodobacterales</taxon>
        <taxon>Paracoccaceae</taxon>
        <taxon>Amylibacter</taxon>
    </lineage>
</organism>
<evidence type="ECO:0000313" key="1">
    <source>
        <dbReference type="EMBL" id="GLQ33903.1"/>
    </source>
</evidence>
<reference evidence="2" key="1">
    <citation type="journal article" date="2019" name="Int. J. Syst. Evol. Microbiol.">
        <title>The Global Catalogue of Microorganisms (GCM) 10K type strain sequencing project: providing services to taxonomists for standard genome sequencing and annotation.</title>
        <authorList>
            <consortium name="The Broad Institute Genomics Platform"/>
            <consortium name="The Broad Institute Genome Sequencing Center for Infectious Disease"/>
            <person name="Wu L."/>
            <person name="Ma J."/>
        </authorList>
    </citation>
    <scope>NUCLEOTIDE SEQUENCE [LARGE SCALE GENOMIC DNA]</scope>
    <source>
        <strain evidence="2">NBRC 110140</strain>
    </source>
</reference>
<evidence type="ECO:0008006" key="3">
    <source>
        <dbReference type="Google" id="ProtNLM"/>
    </source>
</evidence>
<evidence type="ECO:0000313" key="2">
    <source>
        <dbReference type="Proteomes" id="UP001156694"/>
    </source>
</evidence>
<sequence length="111" mass="12489">MRKNRTKEADMKKTAMIIGLSLALGTSSVPLYAGKIQSACLKSDRRVDRATCSCIQQVANAKLSNSDQSLAAKFFKNPQLAQDTRQSDVRSKERFWKRYKEFGELAQMHCG</sequence>
<name>A0ABQ5VRS0_9RHOB</name>
<comment type="caution">
    <text evidence="1">The sequence shown here is derived from an EMBL/GenBank/DDBJ whole genome shotgun (WGS) entry which is preliminary data.</text>
</comment>